<organism evidence="8 9">
    <name type="scientific">Caballeronia hypogeia</name>
    <dbReference type="NCBI Taxonomy" id="1777140"/>
    <lineage>
        <taxon>Bacteria</taxon>
        <taxon>Pseudomonadati</taxon>
        <taxon>Pseudomonadota</taxon>
        <taxon>Betaproteobacteria</taxon>
        <taxon>Burkholderiales</taxon>
        <taxon>Burkholderiaceae</taxon>
        <taxon>Caballeronia</taxon>
    </lineage>
</organism>
<dbReference type="GO" id="GO:0003700">
    <property type="term" value="F:DNA-binding transcription factor activity"/>
    <property type="evidence" value="ECO:0007669"/>
    <property type="project" value="InterPro"/>
</dbReference>
<evidence type="ECO:0000256" key="2">
    <source>
        <dbReference type="ARBA" id="ARBA00023015"/>
    </source>
</evidence>
<dbReference type="SUPFAM" id="SSF53850">
    <property type="entry name" value="Periplasmic binding protein-like II"/>
    <property type="match status" value="1"/>
</dbReference>
<dbReference type="OrthoDB" id="8587114at2"/>
<dbReference type="Pfam" id="PF00126">
    <property type="entry name" value="HTH_1"/>
    <property type="match status" value="1"/>
</dbReference>
<evidence type="ECO:0000313" key="9">
    <source>
        <dbReference type="Proteomes" id="UP000054851"/>
    </source>
</evidence>
<dbReference type="EMBL" id="FCOA02000050">
    <property type="protein sequence ID" value="SAK95785.1"/>
    <property type="molecule type" value="Genomic_DNA"/>
</dbReference>
<evidence type="ECO:0000256" key="5">
    <source>
        <dbReference type="ARBA" id="ARBA00023163"/>
    </source>
</evidence>
<dbReference type="PROSITE" id="PS50931">
    <property type="entry name" value="HTH_LYSR"/>
    <property type="match status" value="1"/>
</dbReference>
<dbReference type="PRINTS" id="PR00039">
    <property type="entry name" value="HTHLYSR"/>
</dbReference>
<sequence>MDMRQLKYFVQIVESGSLSKASRQLFIAQPALSQQMTRLEDEVGKPLLVRSSRGVRPTDHGDALYHHARFILRQLDQAVAVARREHSNVSGRVNLGMAPTTVCAIGLPLIKHLNAKHPGIVLNVVEALSGHLEHMTRLGELDLAILFSTTAALDLTVEALLEEELFVILPRDSTMIAPDREDITLAELAKLPLILPSPGHGLRRRITLEFDRVNLTVDAVAEIDSLPLLMHCVADGIGATIKPMAAVYSLQNAPEQWRCVRISDAQMVRRNYLYALAPEKLSLAAAIVRDELKHVARTLVDSNAWQGVRLMSSADTPEPEAATEAEFDDDLSEHHEA</sequence>
<dbReference type="InterPro" id="IPR036388">
    <property type="entry name" value="WH-like_DNA-bd_sf"/>
</dbReference>
<protein>
    <submittedName>
        <fullName evidence="8">LysR family transcriptional regulator</fullName>
    </submittedName>
</protein>
<keyword evidence="9" id="KW-1185">Reference proteome</keyword>
<dbReference type="InterPro" id="IPR005119">
    <property type="entry name" value="LysR_subst-bd"/>
</dbReference>
<reference evidence="8" key="1">
    <citation type="submission" date="2016-01" db="EMBL/GenBank/DDBJ databases">
        <authorList>
            <person name="Peeters C."/>
        </authorList>
    </citation>
    <scope>NUCLEOTIDE SEQUENCE</scope>
    <source>
        <strain evidence="8">LMG 29322</strain>
    </source>
</reference>
<evidence type="ECO:0000256" key="3">
    <source>
        <dbReference type="ARBA" id="ARBA00023125"/>
    </source>
</evidence>
<dbReference type="InterPro" id="IPR036390">
    <property type="entry name" value="WH_DNA-bd_sf"/>
</dbReference>
<dbReference type="GO" id="GO:0003677">
    <property type="term" value="F:DNA binding"/>
    <property type="evidence" value="ECO:0007669"/>
    <property type="project" value="UniProtKB-KW"/>
</dbReference>
<evidence type="ECO:0000259" key="7">
    <source>
        <dbReference type="PROSITE" id="PS50931"/>
    </source>
</evidence>
<feature type="compositionally biased region" description="Acidic residues" evidence="6">
    <location>
        <begin position="317"/>
        <end position="331"/>
    </location>
</feature>
<evidence type="ECO:0000313" key="8">
    <source>
        <dbReference type="EMBL" id="SAK95785.1"/>
    </source>
</evidence>
<dbReference type="Gene3D" id="3.40.190.290">
    <property type="match status" value="1"/>
</dbReference>
<dbReference type="FunFam" id="1.10.10.10:FF:000001">
    <property type="entry name" value="LysR family transcriptional regulator"/>
    <property type="match status" value="1"/>
</dbReference>
<keyword evidence="5" id="KW-0804">Transcription</keyword>
<keyword evidence="2" id="KW-0805">Transcription regulation</keyword>
<comment type="similarity">
    <text evidence="1">Belongs to the LysR transcriptional regulatory family.</text>
</comment>
<dbReference type="SUPFAM" id="SSF46785">
    <property type="entry name" value="Winged helix' DNA-binding domain"/>
    <property type="match status" value="1"/>
</dbReference>
<keyword evidence="3" id="KW-0238">DNA-binding</keyword>
<proteinExistence type="inferred from homology"/>
<gene>
    <name evidence="8" type="ORF">AWB79_07266</name>
</gene>
<keyword evidence="4" id="KW-0010">Activator</keyword>
<evidence type="ECO:0000256" key="4">
    <source>
        <dbReference type="ARBA" id="ARBA00023159"/>
    </source>
</evidence>
<feature type="domain" description="HTH lysR-type" evidence="7">
    <location>
        <begin position="1"/>
        <end position="58"/>
    </location>
</feature>
<dbReference type="GO" id="GO:2000142">
    <property type="term" value="P:regulation of DNA-templated transcription initiation"/>
    <property type="evidence" value="ECO:0007669"/>
    <property type="project" value="TreeGrafter"/>
</dbReference>
<evidence type="ECO:0000256" key="6">
    <source>
        <dbReference type="SAM" id="MobiDB-lite"/>
    </source>
</evidence>
<dbReference type="AlphaFoldDB" id="A0A158DMJ8"/>
<dbReference type="RefSeq" id="WP_061172266.1">
    <property type="nucleotide sequence ID" value="NZ_FCOA02000050.1"/>
</dbReference>
<comment type="caution">
    <text evidence="8">The sequence shown here is derived from an EMBL/GenBank/DDBJ whole genome shotgun (WGS) entry which is preliminary data.</text>
</comment>
<dbReference type="InterPro" id="IPR000847">
    <property type="entry name" value="LysR_HTH_N"/>
</dbReference>
<accession>A0A158DMJ8</accession>
<evidence type="ECO:0000256" key="1">
    <source>
        <dbReference type="ARBA" id="ARBA00009437"/>
    </source>
</evidence>
<dbReference type="Gene3D" id="1.10.10.10">
    <property type="entry name" value="Winged helix-like DNA-binding domain superfamily/Winged helix DNA-binding domain"/>
    <property type="match status" value="1"/>
</dbReference>
<dbReference type="Proteomes" id="UP000054851">
    <property type="component" value="Unassembled WGS sequence"/>
</dbReference>
<dbReference type="Pfam" id="PF03466">
    <property type="entry name" value="LysR_substrate"/>
    <property type="match status" value="1"/>
</dbReference>
<dbReference type="PANTHER" id="PTHR30293:SF0">
    <property type="entry name" value="NITROGEN ASSIMILATION REGULATORY PROTEIN NAC"/>
    <property type="match status" value="1"/>
</dbReference>
<feature type="region of interest" description="Disordered" evidence="6">
    <location>
        <begin position="313"/>
        <end position="337"/>
    </location>
</feature>
<name>A0A158DMJ8_9BURK</name>
<dbReference type="PANTHER" id="PTHR30293">
    <property type="entry name" value="TRANSCRIPTIONAL REGULATORY PROTEIN NAC-RELATED"/>
    <property type="match status" value="1"/>
</dbReference>
<dbReference type="STRING" id="1777140.AWB79_07266"/>